<dbReference type="AlphaFoldDB" id="A0AA38H4S2"/>
<dbReference type="SUPFAM" id="SSF55681">
    <property type="entry name" value="Class II aaRS and biotin synthetases"/>
    <property type="match status" value="1"/>
</dbReference>
<dbReference type="GO" id="GO:0004077">
    <property type="term" value="F:biotin--[biotin carboxyl-carrier protein] ligase activity"/>
    <property type="evidence" value="ECO:0007669"/>
    <property type="project" value="InterPro"/>
</dbReference>
<keyword evidence="6" id="KW-1185">Reference proteome</keyword>
<keyword evidence="2 5" id="KW-0436">Ligase</keyword>
<dbReference type="Proteomes" id="UP001164286">
    <property type="component" value="Unassembled WGS sequence"/>
</dbReference>
<dbReference type="Pfam" id="PF03099">
    <property type="entry name" value="BPL_LplA_LipB"/>
    <property type="match status" value="1"/>
</dbReference>
<feature type="domain" description="BPL/LPL catalytic" evidence="4">
    <location>
        <begin position="459"/>
        <end position="661"/>
    </location>
</feature>
<dbReference type="EMBL" id="JAKWFO010000014">
    <property type="protein sequence ID" value="KAI9632614.1"/>
    <property type="molecule type" value="Genomic_DNA"/>
</dbReference>
<evidence type="ECO:0000313" key="6">
    <source>
        <dbReference type="Proteomes" id="UP001164286"/>
    </source>
</evidence>
<dbReference type="SUPFAM" id="SSF52317">
    <property type="entry name" value="Class I glutamine amidotransferase-like"/>
    <property type="match status" value="1"/>
</dbReference>
<dbReference type="Gene3D" id="3.40.50.880">
    <property type="match status" value="1"/>
</dbReference>
<dbReference type="InterPro" id="IPR029062">
    <property type="entry name" value="Class_I_gatase-like"/>
</dbReference>
<comment type="caution">
    <text evidence="5">The sequence shown here is derived from an EMBL/GenBank/DDBJ whole genome shotgun (WGS) entry which is preliminary data.</text>
</comment>
<protein>
    <submittedName>
        <fullName evidence="5">Biotin-acetyl-CoA-carboxylase ligase</fullName>
    </submittedName>
</protein>
<name>A0AA38H4S2_9TREE</name>
<evidence type="ECO:0000256" key="3">
    <source>
        <dbReference type="SAM" id="MobiDB-lite"/>
    </source>
</evidence>
<dbReference type="Pfam" id="PF09825">
    <property type="entry name" value="BPL_N"/>
    <property type="match status" value="1"/>
</dbReference>
<evidence type="ECO:0000256" key="1">
    <source>
        <dbReference type="ARBA" id="ARBA00009934"/>
    </source>
</evidence>
<feature type="region of interest" description="Disordered" evidence="3">
    <location>
        <begin position="230"/>
        <end position="252"/>
    </location>
</feature>
<comment type="similarity">
    <text evidence="1">Belongs to the biotin--protein ligase family.</text>
</comment>
<accession>A0AA38H4S2</accession>
<feature type="compositionally biased region" description="Basic and acidic residues" evidence="3">
    <location>
        <begin position="230"/>
        <end position="242"/>
    </location>
</feature>
<dbReference type="CDD" id="cd03144">
    <property type="entry name" value="GATase1_ScBLP_like"/>
    <property type="match status" value="1"/>
</dbReference>
<dbReference type="RefSeq" id="XP_052942391.1">
    <property type="nucleotide sequence ID" value="XM_053086204.1"/>
</dbReference>
<proteinExistence type="inferred from homology"/>
<organism evidence="5 6">
    <name type="scientific">Dioszegia hungarica</name>
    <dbReference type="NCBI Taxonomy" id="4972"/>
    <lineage>
        <taxon>Eukaryota</taxon>
        <taxon>Fungi</taxon>
        <taxon>Dikarya</taxon>
        <taxon>Basidiomycota</taxon>
        <taxon>Agaricomycotina</taxon>
        <taxon>Tremellomycetes</taxon>
        <taxon>Tremellales</taxon>
        <taxon>Bulleribasidiaceae</taxon>
        <taxon>Dioszegia</taxon>
    </lineage>
</organism>
<reference evidence="5" key="1">
    <citation type="journal article" date="2022" name="G3 (Bethesda)">
        <title>High quality genome of the basidiomycete yeast Dioszegia hungarica PDD-24b-2 isolated from cloud water.</title>
        <authorList>
            <person name="Jarrige D."/>
            <person name="Haridas S."/>
            <person name="Bleykasten-Grosshans C."/>
            <person name="Joly M."/>
            <person name="Nadalig T."/>
            <person name="Sancelme M."/>
            <person name="Vuilleumier S."/>
            <person name="Grigoriev I.V."/>
            <person name="Amato P."/>
            <person name="Bringel F."/>
        </authorList>
    </citation>
    <scope>NUCLEOTIDE SEQUENCE</scope>
    <source>
        <strain evidence="5">PDD-24b-2</strain>
    </source>
</reference>
<evidence type="ECO:0000259" key="4">
    <source>
        <dbReference type="PROSITE" id="PS51733"/>
    </source>
</evidence>
<sequence length="770" mass="83567">MPGPSPTAHQVLVYSGPGVSPLSLSHTLLTLSLLLLPHYTVQPATPEVLSTQPWEPACALLVIPGGRDLPYVSEMSGRSGIARRIKEYVSEGGRYLGLCAGGYFGSGEVRFDEGGKMEVMGKRELAFFPGVCAGPTYPGFAYAAESGSRAVPLAIESRNGRPARTLRNMYYNGGGHFLLPEPHPNVEVLARYGDLPESSTAPKDAIAAVLTRNGKGRAILCSVHPEYPLHDPPARDANRKLDNPPSDEEVAESDKARVEWMVELLVLLGLDPPSRSSGLSDEALLSGEAEEDMLLLQHPTHPSPIFVFPLPLLPETASSVFAAPALQAKLVDHASAGKVLRDGNDELHILDTHAFGGESSSAAITRQLALRRRDQPVFPPAVDRLSLEPSDTTLLYPSPPDFHSLVKTVITPHPDLPYSPSWTPLFNFETYWSELAAARKASGKRHGQSRKGHDGEERLSLGDLVWYAETVTSTQTMLDRNTTLLTNLPTPLVFLATFQLAGRGRGSNVWLSPPGCLQYSILITLPSKMSSKLVFIQYLMALAVAEAVDPDGRLGVRIKWPNDIYAQVEGVGESKIGDGKKGLAKLGGILVNTNLINGEWRVVIGCGINVLNALPTTSLSHLHNLLSARSAPGKKLPEPPTMEGTFARIMDAFESKWEGFLEEGGFQGFMDEYYGRWLHSNQEVTLTTVEPHQKLRIHSITSDYGLLRCKPLSTAPATASRGLTPLYSRGDFGGEDRSTMGGKKGGEEWVDLQPDGNSFDLMSGLIKRKI</sequence>
<dbReference type="PROSITE" id="PS51733">
    <property type="entry name" value="BPL_LPL_CATALYTIC"/>
    <property type="match status" value="1"/>
</dbReference>
<gene>
    <name evidence="5" type="ORF">MKK02DRAFT_20144</name>
</gene>
<dbReference type="GO" id="GO:0005737">
    <property type="term" value="C:cytoplasm"/>
    <property type="evidence" value="ECO:0007669"/>
    <property type="project" value="TreeGrafter"/>
</dbReference>
<dbReference type="Gene3D" id="3.30.930.10">
    <property type="entry name" value="Bira Bifunctional Protein, Domain 2"/>
    <property type="match status" value="1"/>
</dbReference>
<dbReference type="InterPro" id="IPR004408">
    <property type="entry name" value="Biotin_CoA_COase_ligase"/>
</dbReference>
<dbReference type="InterPro" id="IPR004143">
    <property type="entry name" value="BPL_LPL_catalytic"/>
</dbReference>
<dbReference type="NCBIfam" id="TIGR00121">
    <property type="entry name" value="birA_ligase"/>
    <property type="match status" value="1"/>
</dbReference>
<dbReference type="PANTHER" id="PTHR12835:SF5">
    <property type="entry name" value="BIOTIN--PROTEIN LIGASE"/>
    <property type="match status" value="1"/>
</dbReference>
<dbReference type="InterPro" id="IPR019197">
    <property type="entry name" value="Biotin-prot_ligase_N"/>
</dbReference>
<dbReference type="GeneID" id="77725405"/>
<dbReference type="InterPro" id="IPR045864">
    <property type="entry name" value="aa-tRNA-synth_II/BPL/LPL"/>
</dbReference>
<evidence type="ECO:0000256" key="2">
    <source>
        <dbReference type="ARBA" id="ARBA00022598"/>
    </source>
</evidence>
<dbReference type="PANTHER" id="PTHR12835">
    <property type="entry name" value="BIOTIN PROTEIN LIGASE"/>
    <property type="match status" value="1"/>
</dbReference>
<evidence type="ECO:0000313" key="5">
    <source>
        <dbReference type="EMBL" id="KAI9632614.1"/>
    </source>
</evidence>
<dbReference type="CDD" id="cd16442">
    <property type="entry name" value="BPL"/>
    <property type="match status" value="1"/>
</dbReference>